<dbReference type="InterPro" id="IPR050352">
    <property type="entry name" value="ABCG_transporters"/>
</dbReference>
<dbReference type="Proteomes" id="UP000266723">
    <property type="component" value="Unassembled WGS sequence"/>
</dbReference>
<keyword evidence="4" id="KW-1133">Transmembrane helix</keyword>
<reference evidence="6 7" key="1">
    <citation type="journal article" date="2020" name="BMC Genomics">
        <title>Intraspecific diversification of the crop wild relative Brassica cretica Lam. using demographic model selection.</title>
        <authorList>
            <person name="Kioukis A."/>
            <person name="Michalopoulou V.A."/>
            <person name="Briers L."/>
            <person name="Pirintsos S."/>
            <person name="Studholme D.J."/>
            <person name="Pavlidis P."/>
            <person name="Sarris P.F."/>
        </authorList>
    </citation>
    <scope>NUCLEOTIDE SEQUENCE [LARGE SCALE GENOMIC DNA]</scope>
    <source>
        <strain evidence="7">cv. PFS-1207/04</strain>
    </source>
</reference>
<gene>
    <name evidence="6" type="ORF">DY000_02053433</name>
</gene>
<keyword evidence="7" id="KW-1185">Reference proteome</keyword>
<comment type="caution">
    <text evidence="6">The sequence shown here is derived from an EMBL/GenBank/DDBJ whole genome shotgun (WGS) entry which is preliminary data.</text>
</comment>
<keyword evidence="5" id="KW-0472">Membrane</keyword>
<dbReference type="InterPro" id="IPR027417">
    <property type="entry name" value="P-loop_NTPase"/>
</dbReference>
<protein>
    <submittedName>
        <fullName evidence="6">Uncharacterized protein</fullName>
    </submittedName>
</protein>
<evidence type="ECO:0000313" key="6">
    <source>
        <dbReference type="EMBL" id="KAF3492480.1"/>
    </source>
</evidence>
<name>A0ABQ7A468_BRACR</name>
<dbReference type="EMBL" id="QGKV02002055">
    <property type="protein sequence ID" value="KAF3492480.1"/>
    <property type="molecule type" value="Genomic_DNA"/>
</dbReference>
<evidence type="ECO:0000256" key="3">
    <source>
        <dbReference type="ARBA" id="ARBA00022692"/>
    </source>
</evidence>
<evidence type="ECO:0000256" key="1">
    <source>
        <dbReference type="ARBA" id="ARBA00004141"/>
    </source>
</evidence>
<organism evidence="6 7">
    <name type="scientific">Brassica cretica</name>
    <name type="common">Mustard</name>
    <dbReference type="NCBI Taxonomy" id="69181"/>
    <lineage>
        <taxon>Eukaryota</taxon>
        <taxon>Viridiplantae</taxon>
        <taxon>Streptophyta</taxon>
        <taxon>Embryophyta</taxon>
        <taxon>Tracheophyta</taxon>
        <taxon>Spermatophyta</taxon>
        <taxon>Magnoliopsida</taxon>
        <taxon>eudicotyledons</taxon>
        <taxon>Gunneridae</taxon>
        <taxon>Pentapetalae</taxon>
        <taxon>rosids</taxon>
        <taxon>malvids</taxon>
        <taxon>Brassicales</taxon>
        <taxon>Brassicaceae</taxon>
        <taxon>Brassiceae</taxon>
        <taxon>Brassica</taxon>
    </lineage>
</organism>
<evidence type="ECO:0000256" key="2">
    <source>
        <dbReference type="ARBA" id="ARBA00022448"/>
    </source>
</evidence>
<evidence type="ECO:0000313" key="7">
    <source>
        <dbReference type="Proteomes" id="UP000266723"/>
    </source>
</evidence>
<proteinExistence type="predicted"/>
<keyword evidence="2" id="KW-0813">Transport</keyword>
<keyword evidence="3" id="KW-0812">Transmembrane</keyword>
<accession>A0ABQ7A468</accession>
<dbReference type="PANTHER" id="PTHR48041:SF111">
    <property type="entry name" value="ABC TRANSPORTER G FAMILY MEMBER 14"/>
    <property type="match status" value="1"/>
</dbReference>
<dbReference type="PANTHER" id="PTHR48041">
    <property type="entry name" value="ABC TRANSPORTER G FAMILY MEMBER 28"/>
    <property type="match status" value="1"/>
</dbReference>
<dbReference type="Gene3D" id="3.40.50.300">
    <property type="entry name" value="P-loop containing nucleotide triphosphate hydrolases"/>
    <property type="match status" value="1"/>
</dbReference>
<evidence type="ECO:0000256" key="5">
    <source>
        <dbReference type="ARBA" id="ARBA00023136"/>
    </source>
</evidence>
<evidence type="ECO:0000256" key="4">
    <source>
        <dbReference type="ARBA" id="ARBA00022989"/>
    </source>
</evidence>
<feature type="non-terminal residue" evidence="6">
    <location>
        <position position="1"/>
    </location>
</feature>
<sequence length="362" mass="41602">VHQAVAKPLFSQLLGATSPKLSRVKSFTTVSFNFSGCIKRRAGFVAQDDVLYPHITVWETLFFTALLRLPSTLTRDEKAEHVVRVIAELELTVFKQHDRRRTTVQRNIRRGEKKSLDSTTAQRIVTTIKRLASGGRTLNKLALQTETSDQKQKTVKETLVSAYEKNISTKLKAELCNADSHSYEYTKYAAKNIKSEQWCTTWWHQFTVLLQKGVRERRFKSFNKLNIFQVIGVAFLGGILQNLTFKIELPCSSSSRYFGVSTRYTTRFSHFPKRKECKSRRGLPEYVPDAPSSARCTRCVSLRQMYQMRHQRQMYQMHFHVPDEPSTPNVPDAFFNAKCTIALFASDVPSNQMCCYDEPDAL</sequence>
<comment type="subcellular location">
    <subcellularLocation>
        <location evidence="1">Membrane</location>
        <topology evidence="1">Multi-pass membrane protein</topology>
    </subcellularLocation>
</comment>